<organism evidence="8 9">
    <name type="scientific">Muricomes intestini</name>
    <dbReference type="NCBI Taxonomy" id="1796634"/>
    <lineage>
        <taxon>Bacteria</taxon>
        <taxon>Bacillati</taxon>
        <taxon>Bacillota</taxon>
        <taxon>Clostridia</taxon>
        <taxon>Lachnospirales</taxon>
        <taxon>Lachnospiraceae</taxon>
        <taxon>Muricomes</taxon>
    </lineage>
</organism>
<feature type="transmembrane region" description="Helical" evidence="5">
    <location>
        <begin position="324"/>
        <end position="343"/>
    </location>
</feature>
<gene>
    <name evidence="8" type="ORF">EDD59_1514</name>
</gene>
<dbReference type="RefSeq" id="WP_132384196.1">
    <property type="nucleotide sequence ID" value="NZ_DAIRMY010000060.1"/>
</dbReference>
<dbReference type="Pfam" id="PF00535">
    <property type="entry name" value="Glycos_transf_2"/>
    <property type="match status" value="1"/>
</dbReference>
<keyword evidence="4 5" id="KW-0472">Membrane</keyword>
<evidence type="ECO:0000256" key="1">
    <source>
        <dbReference type="ARBA" id="ARBA00004141"/>
    </source>
</evidence>
<dbReference type="Pfam" id="PF04138">
    <property type="entry name" value="GtrA_DPMS_TM"/>
    <property type="match status" value="1"/>
</dbReference>
<evidence type="ECO:0000256" key="2">
    <source>
        <dbReference type="ARBA" id="ARBA00022692"/>
    </source>
</evidence>
<dbReference type="GO" id="GO:0000271">
    <property type="term" value="P:polysaccharide biosynthetic process"/>
    <property type="evidence" value="ECO:0007669"/>
    <property type="project" value="InterPro"/>
</dbReference>
<keyword evidence="3 5" id="KW-1133">Transmembrane helix</keyword>
<feature type="domain" description="GtrA/DPMS transmembrane" evidence="7">
    <location>
        <begin position="225"/>
        <end position="343"/>
    </location>
</feature>
<dbReference type="AlphaFoldDB" id="A0A4R3JWE5"/>
<dbReference type="EMBL" id="SLZZ01000051">
    <property type="protein sequence ID" value="TCS72585.1"/>
    <property type="molecule type" value="Genomic_DNA"/>
</dbReference>
<evidence type="ECO:0000256" key="4">
    <source>
        <dbReference type="ARBA" id="ARBA00023136"/>
    </source>
</evidence>
<sequence length="356" mass="39829">MKNSLRIALIPAYEPDTLLIDLLRSLRALDFKAIAVDDGSGKEYSEVFEQASELAIVLVHSENCGKGRAIKTALTYIRKHFEEPYTIVTMDADGQHQIRDVIRVCEGAELRPDTLILGSRGLQEGVPLRSKIGNTITRGVFALSTGLHVHDTQTGLRAFSSKLLPVMLDIPGERYEYEMNVLLEFAHEKRHVRELEICTVYIDNNSGSHFNTVKDSYRIYKEILKFSASSFISFLTDYSLYSLLTVLTGGLGAAGLVASNVTARVVSSSLNYTLNRKFVFESKNEVWKSALRYFALAITILIGDTFVLNTIVAKTSLNPYAAKLITELLFFIISWLMQHLFIFKREDSGKVRGGIA</sequence>
<protein>
    <submittedName>
        <fullName evidence="8">Putative flippase GtrA</fullName>
    </submittedName>
</protein>
<proteinExistence type="predicted"/>
<dbReference type="CDD" id="cd04179">
    <property type="entry name" value="DPM_DPG-synthase_like"/>
    <property type="match status" value="1"/>
</dbReference>
<dbReference type="Proteomes" id="UP000295726">
    <property type="component" value="Unassembled WGS sequence"/>
</dbReference>
<dbReference type="GO" id="GO:0016020">
    <property type="term" value="C:membrane"/>
    <property type="evidence" value="ECO:0007669"/>
    <property type="project" value="UniProtKB-SubCell"/>
</dbReference>
<dbReference type="InterPro" id="IPR001173">
    <property type="entry name" value="Glyco_trans_2-like"/>
</dbReference>
<dbReference type="OrthoDB" id="9810303at2"/>
<dbReference type="SUPFAM" id="SSF53448">
    <property type="entry name" value="Nucleotide-diphospho-sugar transferases"/>
    <property type="match status" value="1"/>
</dbReference>
<feature type="transmembrane region" description="Helical" evidence="5">
    <location>
        <begin position="250"/>
        <end position="272"/>
    </location>
</feature>
<name>A0A4R3JWE5_9FIRM</name>
<feature type="transmembrane region" description="Helical" evidence="5">
    <location>
        <begin position="293"/>
        <end position="312"/>
    </location>
</feature>
<dbReference type="PANTHER" id="PTHR10859:SF114">
    <property type="entry name" value="DOLICHOL-PHOSPHATE MANNOSYLTRANSFERASE"/>
    <property type="match status" value="1"/>
</dbReference>
<evidence type="ECO:0000256" key="5">
    <source>
        <dbReference type="SAM" id="Phobius"/>
    </source>
</evidence>
<keyword evidence="2 5" id="KW-0812">Transmembrane</keyword>
<dbReference type="PANTHER" id="PTHR10859">
    <property type="entry name" value="GLYCOSYL TRANSFERASE"/>
    <property type="match status" value="1"/>
</dbReference>
<accession>A0A4R3JWE5</accession>
<dbReference type="InterPro" id="IPR007267">
    <property type="entry name" value="GtrA_DPMS_TM"/>
</dbReference>
<comment type="subcellular location">
    <subcellularLocation>
        <location evidence="1">Membrane</location>
        <topology evidence="1">Multi-pass membrane protein</topology>
    </subcellularLocation>
</comment>
<reference evidence="8 9" key="1">
    <citation type="submission" date="2019-03" db="EMBL/GenBank/DDBJ databases">
        <title>Genomic Encyclopedia of Type Strains, Phase IV (KMG-IV): sequencing the most valuable type-strain genomes for metagenomic binning, comparative biology and taxonomic classification.</title>
        <authorList>
            <person name="Goeker M."/>
        </authorList>
    </citation>
    <scope>NUCLEOTIDE SEQUENCE [LARGE SCALE GENOMIC DNA]</scope>
    <source>
        <strain evidence="8 9">DSM 29489</strain>
    </source>
</reference>
<evidence type="ECO:0000313" key="8">
    <source>
        <dbReference type="EMBL" id="TCS72585.1"/>
    </source>
</evidence>
<feature type="domain" description="Glycosyltransferase 2-like" evidence="6">
    <location>
        <begin position="9"/>
        <end position="129"/>
    </location>
</feature>
<keyword evidence="9" id="KW-1185">Reference proteome</keyword>
<dbReference type="InterPro" id="IPR029044">
    <property type="entry name" value="Nucleotide-diphossugar_trans"/>
</dbReference>
<evidence type="ECO:0000259" key="6">
    <source>
        <dbReference type="Pfam" id="PF00535"/>
    </source>
</evidence>
<comment type="caution">
    <text evidence="8">The sequence shown here is derived from an EMBL/GenBank/DDBJ whole genome shotgun (WGS) entry which is preliminary data.</text>
</comment>
<evidence type="ECO:0000259" key="7">
    <source>
        <dbReference type="Pfam" id="PF04138"/>
    </source>
</evidence>
<evidence type="ECO:0000256" key="3">
    <source>
        <dbReference type="ARBA" id="ARBA00022989"/>
    </source>
</evidence>
<evidence type="ECO:0000313" key="9">
    <source>
        <dbReference type="Proteomes" id="UP000295726"/>
    </source>
</evidence>
<dbReference type="Gene3D" id="3.90.550.10">
    <property type="entry name" value="Spore Coat Polysaccharide Biosynthesis Protein SpsA, Chain A"/>
    <property type="match status" value="1"/>
</dbReference>
<dbReference type="GO" id="GO:0006487">
    <property type="term" value="P:protein N-linked glycosylation"/>
    <property type="evidence" value="ECO:0007669"/>
    <property type="project" value="TreeGrafter"/>
</dbReference>